<organism evidence="3 4">
    <name type="scientific">Ruegeria atlantica</name>
    <dbReference type="NCBI Taxonomy" id="81569"/>
    <lineage>
        <taxon>Bacteria</taxon>
        <taxon>Pseudomonadati</taxon>
        <taxon>Pseudomonadota</taxon>
        <taxon>Alphaproteobacteria</taxon>
        <taxon>Rhodobacterales</taxon>
        <taxon>Roseobacteraceae</taxon>
        <taxon>Ruegeria</taxon>
    </lineage>
</organism>
<feature type="transmembrane region" description="Helical" evidence="1">
    <location>
        <begin position="20"/>
        <end position="39"/>
    </location>
</feature>
<evidence type="ECO:0000313" key="3">
    <source>
        <dbReference type="EMBL" id="CUH42752.1"/>
    </source>
</evidence>
<dbReference type="Pfam" id="PF07811">
    <property type="entry name" value="TadE"/>
    <property type="match status" value="1"/>
</dbReference>
<dbReference type="Proteomes" id="UP000050786">
    <property type="component" value="Unassembled WGS sequence"/>
</dbReference>
<accession>A0A0P1E346</accession>
<proteinExistence type="predicted"/>
<name>A0A0P1E346_9RHOB</name>
<sequence length="165" mass="17539">MTLRLTDPFKRFAQKDDGAILVEFGLVMPVMLLLLAVTLESARLMWSYQSVIAGVRDASRYLSRVTPADICSSGGSVAGLTTTLKEIVEDDKDDNGLFPQSITVNSVTPSLVCVSGTYRVSPAPVGTVNANITIQFPMGGLLSLFGSGLSSVTTDVSDTTRIFGQ</sequence>
<keyword evidence="1" id="KW-0812">Transmembrane</keyword>
<keyword evidence="1" id="KW-1133">Transmembrane helix</keyword>
<feature type="domain" description="TadE-like" evidence="2">
    <location>
        <begin position="18"/>
        <end position="60"/>
    </location>
</feature>
<evidence type="ECO:0000313" key="4">
    <source>
        <dbReference type="Proteomes" id="UP000050786"/>
    </source>
</evidence>
<keyword evidence="1" id="KW-0472">Membrane</keyword>
<keyword evidence="4" id="KW-1185">Reference proteome</keyword>
<dbReference type="RefSeq" id="WP_058272821.1">
    <property type="nucleotide sequence ID" value="NZ_CYPS01000026.1"/>
</dbReference>
<reference evidence="4" key="1">
    <citation type="submission" date="2015-09" db="EMBL/GenBank/DDBJ databases">
        <authorList>
            <person name="Rodrigo-Torres L."/>
            <person name="Arahal D.R."/>
        </authorList>
    </citation>
    <scope>NUCLEOTIDE SEQUENCE [LARGE SCALE GENOMIC DNA]</scope>
    <source>
        <strain evidence="4">CECT 4293</strain>
    </source>
</reference>
<dbReference type="EMBL" id="CYPS01000026">
    <property type="protein sequence ID" value="CUH42752.1"/>
    <property type="molecule type" value="Genomic_DNA"/>
</dbReference>
<evidence type="ECO:0000256" key="1">
    <source>
        <dbReference type="SAM" id="Phobius"/>
    </source>
</evidence>
<protein>
    <submittedName>
        <fullName evidence="3">Flp pilus assembly protein TadG</fullName>
    </submittedName>
</protein>
<dbReference type="AlphaFoldDB" id="A0A0P1E346"/>
<dbReference type="InterPro" id="IPR012495">
    <property type="entry name" value="TadE-like_dom"/>
</dbReference>
<gene>
    <name evidence="3" type="ORF">RUM4293_01641</name>
</gene>
<evidence type="ECO:0000259" key="2">
    <source>
        <dbReference type="Pfam" id="PF07811"/>
    </source>
</evidence>